<feature type="compositionally biased region" description="Polar residues" evidence="3">
    <location>
        <begin position="401"/>
        <end position="423"/>
    </location>
</feature>
<feature type="region of interest" description="Disordered" evidence="3">
    <location>
        <begin position="390"/>
        <end position="494"/>
    </location>
</feature>
<feature type="compositionally biased region" description="Low complexity" evidence="3">
    <location>
        <begin position="832"/>
        <end position="847"/>
    </location>
</feature>
<keyword evidence="2" id="KW-0597">Phosphoprotein</keyword>
<evidence type="ECO:0000313" key="5">
    <source>
        <dbReference type="EMBL" id="QLQ80285.1"/>
    </source>
</evidence>
<dbReference type="InterPro" id="IPR036865">
    <property type="entry name" value="CRAL-TRIO_dom_sf"/>
</dbReference>
<keyword evidence="1" id="KW-0343">GTPase activation</keyword>
<dbReference type="PROSITE" id="PS00509">
    <property type="entry name" value="RAS_GTPASE_ACTIV_1"/>
    <property type="match status" value="1"/>
</dbReference>
<dbReference type="PANTHER" id="PTHR10194">
    <property type="entry name" value="RAS GTPASE-ACTIVATING PROTEINS"/>
    <property type="match status" value="1"/>
</dbReference>
<feature type="compositionally biased region" description="Low complexity" evidence="3">
    <location>
        <begin position="390"/>
        <end position="400"/>
    </location>
</feature>
<evidence type="ECO:0000259" key="4">
    <source>
        <dbReference type="PROSITE" id="PS50018"/>
    </source>
</evidence>
<feature type="compositionally biased region" description="Low complexity" evidence="3">
    <location>
        <begin position="335"/>
        <end position="348"/>
    </location>
</feature>
<evidence type="ECO:0000256" key="3">
    <source>
        <dbReference type="SAM" id="MobiDB-lite"/>
    </source>
</evidence>
<dbReference type="PROSITE" id="PS50018">
    <property type="entry name" value="RAS_GTPASE_ACTIV_2"/>
    <property type="match status" value="1"/>
</dbReference>
<dbReference type="InterPro" id="IPR001936">
    <property type="entry name" value="RasGAP_dom"/>
</dbReference>
<evidence type="ECO:0000313" key="6">
    <source>
        <dbReference type="Proteomes" id="UP000510647"/>
    </source>
</evidence>
<dbReference type="PANTHER" id="PTHR10194:SF142">
    <property type="entry name" value="NEUROFIBROMIN"/>
    <property type="match status" value="1"/>
</dbReference>
<accession>A0A7H9HV15</accession>
<dbReference type="GO" id="GO:0007165">
    <property type="term" value="P:signal transduction"/>
    <property type="evidence" value="ECO:0007669"/>
    <property type="project" value="UniProtKB-ARBA"/>
</dbReference>
<feature type="compositionally biased region" description="Polar residues" evidence="3">
    <location>
        <begin position="892"/>
        <end position="915"/>
    </location>
</feature>
<name>A0A7H9HV15_9SACH</name>
<organism evidence="5 6">
    <name type="scientific">Torulaspora globosa</name>
    <dbReference type="NCBI Taxonomy" id="48254"/>
    <lineage>
        <taxon>Eukaryota</taxon>
        <taxon>Fungi</taxon>
        <taxon>Dikarya</taxon>
        <taxon>Ascomycota</taxon>
        <taxon>Saccharomycotina</taxon>
        <taxon>Saccharomycetes</taxon>
        <taxon>Saccharomycetales</taxon>
        <taxon>Saccharomycetaceae</taxon>
        <taxon>Torulaspora</taxon>
    </lineage>
</organism>
<evidence type="ECO:0000256" key="1">
    <source>
        <dbReference type="ARBA" id="ARBA00022468"/>
    </source>
</evidence>
<dbReference type="Gene3D" id="1.10.506.10">
    <property type="entry name" value="GTPase Activation - p120gap, domain 1"/>
    <property type="match status" value="1"/>
</dbReference>
<reference evidence="5 6" key="1">
    <citation type="submission" date="2020-06" db="EMBL/GenBank/DDBJ databases">
        <title>The yeast mating-type switching endonuclease HO is a domesticated member of an unorthodox homing genetic element family.</title>
        <authorList>
            <person name="Coughlan A.Y."/>
            <person name="Lombardi L."/>
            <person name="Braun-Galleani S."/>
            <person name="Martos A.R."/>
            <person name="Galeote V."/>
            <person name="Bigey F."/>
            <person name="Dequin S."/>
            <person name="Byrne K.P."/>
            <person name="Wolfe K.H."/>
        </authorList>
    </citation>
    <scope>NUCLEOTIDE SEQUENCE [LARGE SCALE GENOMIC DNA]</scope>
    <source>
        <strain evidence="5 6">CBS2947</strain>
    </source>
</reference>
<evidence type="ECO:0000256" key="2">
    <source>
        <dbReference type="ARBA" id="ARBA00022553"/>
    </source>
</evidence>
<dbReference type="Pfam" id="PF00616">
    <property type="entry name" value="RasGAP"/>
    <property type="match status" value="1"/>
</dbReference>
<feature type="domain" description="Ras-GAP" evidence="4">
    <location>
        <begin position="1600"/>
        <end position="1786"/>
    </location>
</feature>
<feature type="region of interest" description="Disordered" evidence="3">
    <location>
        <begin position="892"/>
        <end position="928"/>
    </location>
</feature>
<sequence>MSSSGTSYMVDSLARHLFFERILPLLPVESTLRDYSDVEGDETFLMCRSVLMDASVAQDINPIVNQMVSLMELILRDGSIISAECTDEAVQSILVMSRLLSDILEYYWDYNEMAREASRRQGANEDGVYERQKRLFTGSMVGYSTHRPCFHTVSPPPLHVEGAKRALDICSRIKFNTKSIRILRDMSNSLYGSSSSVAGNILPAYQQYLKERNYPDYATKVDLTVDYILRFLAASNPTEFTRYIRALVLKPLLESHTIIELNVVQHLDLIGCVYLNRRNLAKYLEMIKNLSNTIKKTIYHCMLLYYASRTLMFWIMARPGEYLEVYRCLKDTQSSGSSPASDKSSSIHASDENCDDDEMKSISQLVSSLFDDVYSTFNVSTMLTAIPSYNSSSTPQSASSHTPVQSSYHTPPSASALFTSSGPLSPPLYASVPQSGTPPSLPTLAASESFPKQSPSESSPATLTQDTLTHSASLDDSALPSRKNSNAREDKSSGVPHLKNILDLYTTSEDCESASHSCVLRFLATLVVLDPDIFPELNATSFRNIADAKKNGAYDVEEKEKNQSSIRHLTHGLKRLTTLPTAKKKGIKFMTMLVRNLNGSVLVTDVAFLDTIRALLTFFTISSSIALLDDEIPLVIFTKRLFSTLAVNLDVGTNWEQEAKLNPFLQKSLTRYQRFQGRSRIEFFAAAIQFDQEEFLDHLHLEDLARDLQLKRLGLYTEGFRNFFHLPSTRALRKDTASKTSGFFTTLFSTIPDILLKAFPYFDDKVSDIVSAILDGSILQELDESNLFRSSSQSTTSSMLSTSPCQSIRTPPANPSNMDTNRIEHSLDAIQSNTASSSETSSISTSTNQRDPQLGQLAAPRAHRISGSVKKSLLMSSPGGSEVEAIQQIARTQTESSYNTSPNTPKTVQSPLSQARSRRASDESFPKSSKLANPLFVNETLTSTSLEEYDDARKIMVNIFSIFKRLTNYFILRQSEKVDEEWALTGFKTIIKPIFVAIIDSDNNLQKTAQSFMDVLINYIPGFSEGSDSAAIRGCYLLCSYTVTLFSTALFDLKLTNSKREVIIDIIVKFLKLRTQLAKGAENSKHLNDLTDVETETFPLIAGTVGRALLVSLYSNKSSVQKLLKTAYREFCQVIKFHEKTVGFIPSPWTDNLGFVEAMSQDNYVASGSVAFQRRLRLNILKYIKKPDATLLDSMDVIYKKWLAFSRSKSLSQEELADFRSFAGILASICGVLLAVGDERSPHLKDLKVQVTNKMDYFIKKQCLWLNNPDLLTRENSRDILSTELHPLAFKLLFSNLRSKIADLSSIDLSESSHDLSFVLLEQIIIILRTILHRDDDDKILLLFSLDVIGFIDQLVEIVDKIPHQSVRFFKAIIQMSKMFRALESAEVCLGVVGHFHLKNRWLKLVTNWFNLTIVKDYDLINLCKPHREMDLKRRDFDYLYIDTLIESSRALAYLTHDVPLEVPPSVSEEELRRSNSVVFGNYFSIFLKGLEKSTDLGKFPASLKHKISTLNENVIIALTNLSNANVDAGFEYSLPMGYSPNRNIKLAFLKVFINIFSNYSTNTGPMGKAKTEAINEVLLHLIKHPNVAIKTAAVCPASDVEACAAGLITAFDSRNASYVIVTELIAEEIRNAPRHMDILRRNSCATRALSLFSRLKGNDYLVQTLNPVLSELLEKGEFFEIEKPQTDSEEQVRLFVKYMRKLIDAITNSVEIFPPELFIVCQTIYTSVKRKFPDYAYVAAGSFIFLRFFCPALVSPESESIVDISQPHQKRSFITLAKVIQNIANGTDNLAKWPSLESQTEFLRECSNRIFDFLKEICRTDREISIPINLNPKPVAFESSFLHRYLYSNELEIRRVLVDDLQSMADFELLKNTILMMDRNMAVLGQPKVEFRNEIPAFIKDHMEEYPQLYEFMSRHAFRNVDLLHGTASFAHESMSSDGIPILTLTFGNFSSHGVDIDTVVYRTFQIYARIWSVKHYLVLDCTEFDDREIDVRKLTSLFSGLLPPLALSNCRGYFYFNVGEIFINRWSALFSQLNPFISHKVPHHFLNSYTDPEFAKSLGLSGRSLEVLQDVRVSLHDIALFDRKLHRFNPVSLKIGNKYFQVLHEIPKQYKFPGWDKLVSLKLNDVYEIGEITSVELTSTTGVNSEFTVNMNNSKCLILCSSKYLEIVKMFYYALDRIEEEFGIETTSLAMKHDVDETELKERYDILSHLMLVNWVGFMNDDEVIRSVSYNLLAVAQETFHLDCGVNFRRASDVYVANDCCSFVWVVAESMAKTAPELTCGIWKYFLNALENKIIPREVVPQTLSCLSYWTPNLYKYVYRMDEEEGPEIVSSIVRTLIRLTVSEVSFSMIYVQQIWLLLAMDGRLTPVIVEEVVNHALDRDSEGRDWRRVLCMISALPTIEVASQIINRLMRIIKSFLPSLKVEASTQSWSELSILVQMALPLFFENPLMTQMFLPETLFIISLLIDVGPTEIRSSLHALLLNIGHSVAINEAFPEDKRKIVDEVCAILSRQRAKFMFGFSVDKGRLLQNFSASSFVSKFAALEHFIGNLMQLIECSSSSEAPQWKTRYKKYLMDAIFNSDSFLSARAMMILGIIGRTSTSESLCRHLLGETMKVIAQPRVTDELIFLQIAHVFTYSKIVEGLDPSTGLVDHLFWLSTALIESPHPVIFEGSLIFMTKCLMCLYEHHFNSGTDECTLTSALMKSRMFAKTLLIEVEKLGGAKWDERNFTHNILALISRGLSIPLAKSGVLESLNSLFRYSCRERHLCPDSTHYLCYMFLLYLFQSPEQFTETLRENDFDDEMIEFNDNNRMPRRLTDWLSSDECCPNITIYQGAVLFNSSISDEPCKLRFALAMRYLMNVKPTTIFKVFTVVDKELRRIAALDSTSECACVTFDIIKMLVKHPEFNRLEDYNQRMLQVLERRGLQSITKVEIYDQNFNNIFAHLEANSELIYNRKWLITMILSRMTCYV</sequence>
<feature type="compositionally biased region" description="Low complexity" evidence="3">
    <location>
        <begin position="790"/>
        <end position="803"/>
    </location>
</feature>
<gene>
    <name evidence="5" type="ORF">HG537_0D02860</name>
</gene>
<protein>
    <recommendedName>
        <fullName evidence="4">Ras-GAP domain-containing protein</fullName>
    </recommendedName>
</protein>
<feature type="region of interest" description="Disordered" evidence="3">
    <location>
        <begin position="790"/>
        <end position="820"/>
    </location>
</feature>
<dbReference type="SUPFAM" id="SSF48350">
    <property type="entry name" value="GTPase activation domain, GAP"/>
    <property type="match status" value="1"/>
</dbReference>
<dbReference type="InterPro" id="IPR039360">
    <property type="entry name" value="Ras_GTPase"/>
</dbReference>
<feature type="region of interest" description="Disordered" evidence="3">
    <location>
        <begin position="832"/>
        <end position="862"/>
    </location>
</feature>
<feature type="region of interest" description="Disordered" evidence="3">
    <location>
        <begin position="335"/>
        <end position="355"/>
    </location>
</feature>
<dbReference type="OrthoDB" id="28245at2759"/>
<dbReference type="InterPro" id="IPR008936">
    <property type="entry name" value="Rho_GTPase_activation_prot"/>
</dbReference>
<dbReference type="CDD" id="cd05392">
    <property type="entry name" value="RasGAP_Neurofibromin_like"/>
    <property type="match status" value="1"/>
</dbReference>
<dbReference type="InterPro" id="IPR023152">
    <property type="entry name" value="RasGAP_CS"/>
</dbReference>
<dbReference type="GO" id="GO:0005096">
    <property type="term" value="F:GTPase activator activity"/>
    <property type="evidence" value="ECO:0007669"/>
    <property type="project" value="UniProtKB-KW"/>
</dbReference>
<feature type="compositionally biased region" description="Polar residues" evidence="3">
    <location>
        <begin position="450"/>
        <end position="474"/>
    </location>
</feature>
<proteinExistence type="predicted"/>
<dbReference type="Gene3D" id="3.40.525.10">
    <property type="entry name" value="CRAL-TRIO lipid binding domain"/>
    <property type="match status" value="1"/>
</dbReference>
<dbReference type="EMBL" id="CP059270">
    <property type="protein sequence ID" value="QLQ80285.1"/>
    <property type="molecule type" value="Genomic_DNA"/>
</dbReference>
<keyword evidence="6" id="KW-1185">Reference proteome</keyword>
<feature type="compositionally biased region" description="Polar residues" evidence="3">
    <location>
        <begin position="804"/>
        <end position="820"/>
    </location>
</feature>
<dbReference type="Proteomes" id="UP000510647">
    <property type="component" value="Chromosome 4"/>
</dbReference>
<dbReference type="SMART" id="SM00323">
    <property type="entry name" value="RasGAP"/>
    <property type="match status" value="1"/>
</dbReference>